<evidence type="ECO:0000313" key="1">
    <source>
        <dbReference type="EMBL" id="MFC7016083.1"/>
    </source>
</evidence>
<protein>
    <submittedName>
        <fullName evidence="1">Uncharacterized protein</fullName>
    </submittedName>
</protein>
<dbReference type="EMBL" id="JBHSYM010000073">
    <property type="protein sequence ID" value="MFC7016083.1"/>
    <property type="molecule type" value="Genomic_DNA"/>
</dbReference>
<accession>A0ABW2EAL6</accession>
<sequence>MAEVMSPVVSERIWALPVSGATVKFLQYLLYRSDFGGHLPVRQKDMATEYRVTPQAISNLIAPLCELNIVLRPKNEDGNRGKGNSYRLHPLAAKYASHQDMEAAFRGAIASIKAGDLCNLKLPAYRAVPPTAAGQPKLQVA</sequence>
<keyword evidence="2" id="KW-1185">Reference proteome</keyword>
<comment type="caution">
    <text evidence="1">The sequence shown here is derived from an EMBL/GenBank/DDBJ whole genome shotgun (WGS) entry which is preliminary data.</text>
</comment>
<dbReference type="Proteomes" id="UP001596409">
    <property type="component" value="Unassembled WGS sequence"/>
</dbReference>
<name>A0ABW2EAL6_9ACTN</name>
<evidence type="ECO:0000313" key="2">
    <source>
        <dbReference type="Proteomes" id="UP001596409"/>
    </source>
</evidence>
<reference evidence="2" key="1">
    <citation type="journal article" date="2019" name="Int. J. Syst. Evol. Microbiol.">
        <title>The Global Catalogue of Microorganisms (GCM) 10K type strain sequencing project: providing services to taxonomists for standard genome sequencing and annotation.</title>
        <authorList>
            <consortium name="The Broad Institute Genomics Platform"/>
            <consortium name="The Broad Institute Genome Sequencing Center for Infectious Disease"/>
            <person name="Wu L."/>
            <person name="Ma J."/>
        </authorList>
    </citation>
    <scope>NUCLEOTIDE SEQUENCE [LARGE SCALE GENOMIC DNA]</scope>
    <source>
        <strain evidence="2">JCM 4855</strain>
    </source>
</reference>
<dbReference type="RefSeq" id="WP_189878915.1">
    <property type="nucleotide sequence ID" value="NZ_BMWA01000030.1"/>
</dbReference>
<proteinExistence type="predicted"/>
<organism evidence="1 2">
    <name type="scientific">Streptomyces viridiviolaceus</name>
    <dbReference type="NCBI Taxonomy" id="68282"/>
    <lineage>
        <taxon>Bacteria</taxon>
        <taxon>Bacillati</taxon>
        <taxon>Actinomycetota</taxon>
        <taxon>Actinomycetes</taxon>
        <taxon>Kitasatosporales</taxon>
        <taxon>Streptomycetaceae</taxon>
        <taxon>Streptomyces</taxon>
    </lineage>
</organism>
<gene>
    <name evidence="1" type="ORF">ACFQMH_31180</name>
</gene>